<dbReference type="OrthoDB" id="5422038at2"/>
<protein>
    <submittedName>
        <fullName evidence="2">Uncharacterized protein</fullName>
    </submittedName>
</protein>
<keyword evidence="1" id="KW-1133">Transmembrane helix</keyword>
<gene>
    <name evidence="2" type="ORF">ASR47_1008102</name>
</gene>
<evidence type="ECO:0000256" key="1">
    <source>
        <dbReference type="SAM" id="Phobius"/>
    </source>
</evidence>
<keyword evidence="1" id="KW-0472">Membrane</keyword>
<proteinExistence type="predicted"/>
<feature type="transmembrane region" description="Helical" evidence="1">
    <location>
        <begin position="52"/>
        <end position="73"/>
    </location>
</feature>
<dbReference type="STRING" id="1747903.ASR47_1008102"/>
<dbReference type="EMBL" id="LOCQ01000055">
    <property type="protein sequence ID" value="OBV39042.1"/>
    <property type="molecule type" value="Genomic_DNA"/>
</dbReference>
<evidence type="ECO:0000313" key="2">
    <source>
        <dbReference type="EMBL" id="OBV39042.1"/>
    </source>
</evidence>
<name>A0A1A7BZW7_9BURK</name>
<dbReference type="AlphaFoldDB" id="A0A1A7BZW7"/>
<comment type="caution">
    <text evidence="2">The sequence shown here is derived from an EMBL/GenBank/DDBJ whole genome shotgun (WGS) entry which is preliminary data.</text>
</comment>
<evidence type="ECO:0000313" key="3">
    <source>
        <dbReference type="Proteomes" id="UP000092713"/>
    </source>
</evidence>
<organism evidence="2 3">
    <name type="scientific">Janthinobacterium psychrotolerans</name>
    <dbReference type="NCBI Taxonomy" id="1747903"/>
    <lineage>
        <taxon>Bacteria</taxon>
        <taxon>Pseudomonadati</taxon>
        <taxon>Pseudomonadota</taxon>
        <taxon>Betaproteobacteria</taxon>
        <taxon>Burkholderiales</taxon>
        <taxon>Oxalobacteraceae</taxon>
        <taxon>Janthinobacterium</taxon>
    </lineage>
</organism>
<dbReference type="Proteomes" id="UP000092713">
    <property type="component" value="Unassembled WGS sequence"/>
</dbReference>
<sequence length="84" mass="9485">MTDKSPSYWFPAKTYGFGWGLPIVWQGWVVFISALALLACGAVLFPPTQVPVAYVIYEVAVVALLLAVCWWKGEPPQWRWGKKK</sequence>
<keyword evidence="3" id="KW-1185">Reference proteome</keyword>
<dbReference type="RefSeq" id="WP_065308268.1">
    <property type="nucleotide sequence ID" value="NZ_LOCQ01000055.1"/>
</dbReference>
<feature type="transmembrane region" description="Helical" evidence="1">
    <location>
        <begin position="23"/>
        <end position="45"/>
    </location>
</feature>
<reference evidence="2 3" key="1">
    <citation type="submission" date="2016-04" db="EMBL/GenBank/DDBJ databases">
        <title>Draft genome sequence of Janthinobacterium psychrotolerans sp. nov., isolated from freshwater sediments in Denmark.</title>
        <authorList>
            <person name="Gong X."/>
            <person name="Skrivergaard S."/>
            <person name="Korsgaard B.S."/>
            <person name="Schreiber L."/>
            <person name="Marshall I.P."/>
            <person name="Finster K."/>
            <person name="Schramm A."/>
        </authorList>
    </citation>
    <scope>NUCLEOTIDE SEQUENCE [LARGE SCALE GENOMIC DNA]</scope>
    <source>
        <strain evidence="2 3">S3-2</strain>
    </source>
</reference>
<accession>A0A1A7BZW7</accession>
<keyword evidence="1" id="KW-0812">Transmembrane</keyword>